<sequence length="56" mass="6418">MNLCYVPLVLFIFRAKHQGEMASLGNRNPGPSLELPCFLAIMIIILHMRSRFAWPC</sequence>
<evidence type="ECO:0000313" key="2">
    <source>
        <dbReference type="Proteomes" id="UP000320735"/>
    </source>
</evidence>
<keyword evidence="2" id="KW-1185">Reference proteome</keyword>
<dbReference type="AlphaFoldDB" id="A0A5C6BCZ7"/>
<evidence type="ECO:0000313" key="1">
    <source>
        <dbReference type="EMBL" id="TWU09582.1"/>
    </source>
</evidence>
<dbReference type="EMBL" id="SJPP01000002">
    <property type="protein sequence ID" value="TWU09582.1"/>
    <property type="molecule type" value="Genomic_DNA"/>
</dbReference>
<accession>A0A5C6BCZ7</accession>
<protein>
    <submittedName>
        <fullName evidence="1">Uncharacterized protein</fullName>
    </submittedName>
</protein>
<organism evidence="1 2">
    <name type="scientific">Symmachiella macrocystis</name>
    <dbReference type="NCBI Taxonomy" id="2527985"/>
    <lineage>
        <taxon>Bacteria</taxon>
        <taxon>Pseudomonadati</taxon>
        <taxon>Planctomycetota</taxon>
        <taxon>Planctomycetia</taxon>
        <taxon>Planctomycetales</taxon>
        <taxon>Planctomycetaceae</taxon>
        <taxon>Symmachiella</taxon>
    </lineage>
</organism>
<comment type="caution">
    <text evidence="1">The sequence shown here is derived from an EMBL/GenBank/DDBJ whole genome shotgun (WGS) entry which is preliminary data.</text>
</comment>
<proteinExistence type="predicted"/>
<gene>
    <name evidence="1" type="ORF">CA54_48240</name>
</gene>
<name>A0A5C6BCZ7_9PLAN</name>
<reference evidence="1 2" key="1">
    <citation type="submission" date="2019-02" db="EMBL/GenBank/DDBJ databases">
        <title>Deep-cultivation of Planctomycetes and their phenomic and genomic characterization uncovers novel biology.</title>
        <authorList>
            <person name="Wiegand S."/>
            <person name="Jogler M."/>
            <person name="Boedeker C."/>
            <person name="Pinto D."/>
            <person name="Vollmers J."/>
            <person name="Rivas-Marin E."/>
            <person name="Kohn T."/>
            <person name="Peeters S.H."/>
            <person name="Heuer A."/>
            <person name="Rast P."/>
            <person name="Oberbeckmann S."/>
            <person name="Bunk B."/>
            <person name="Jeske O."/>
            <person name="Meyerdierks A."/>
            <person name="Storesund J.E."/>
            <person name="Kallscheuer N."/>
            <person name="Luecker S."/>
            <person name="Lage O.M."/>
            <person name="Pohl T."/>
            <person name="Merkel B.J."/>
            <person name="Hornburger P."/>
            <person name="Mueller R.-W."/>
            <person name="Bruemmer F."/>
            <person name="Labrenz M."/>
            <person name="Spormann A.M."/>
            <person name="Op Den Camp H."/>
            <person name="Overmann J."/>
            <person name="Amann R."/>
            <person name="Jetten M.S.M."/>
            <person name="Mascher T."/>
            <person name="Medema M.H."/>
            <person name="Devos D.P."/>
            <person name="Kaster A.-K."/>
            <person name="Ovreas L."/>
            <person name="Rohde M."/>
            <person name="Galperin M.Y."/>
            <person name="Jogler C."/>
        </authorList>
    </citation>
    <scope>NUCLEOTIDE SEQUENCE [LARGE SCALE GENOMIC DNA]</scope>
    <source>
        <strain evidence="1 2">CA54</strain>
    </source>
</reference>
<dbReference type="Proteomes" id="UP000320735">
    <property type="component" value="Unassembled WGS sequence"/>
</dbReference>